<name>A0A0W4ZSI3_PNEJ7</name>
<dbReference type="GO" id="GO:0005524">
    <property type="term" value="F:ATP binding"/>
    <property type="evidence" value="ECO:0007669"/>
    <property type="project" value="UniProtKB-KW"/>
</dbReference>
<dbReference type="RefSeq" id="XP_018230327.1">
    <property type="nucleotide sequence ID" value="XM_018373672.1"/>
</dbReference>
<dbReference type="Gene3D" id="3.90.640.10">
    <property type="entry name" value="Actin, Chain A, domain 4"/>
    <property type="match status" value="1"/>
</dbReference>
<dbReference type="GO" id="GO:0005829">
    <property type="term" value="C:cytosol"/>
    <property type="evidence" value="ECO:0007669"/>
    <property type="project" value="TreeGrafter"/>
</dbReference>
<dbReference type="PRINTS" id="PR00301">
    <property type="entry name" value="HEATSHOCK70"/>
</dbReference>
<dbReference type="GeneID" id="28939927"/>
<dbReference type="PROSITE" id="PS01036">
    <property type="entry name" value="HSP70_3"/>
    <property type="match status" value="1"/>
</dbReference>
<dbReference type="GO" id="GO:0002181">
    <property type="term" value="P:cytoplasmic translation"/>
    <property type="evidence" value="ECO:0007669"/>
    <property type="project" value="EnsemblFungi"/>
</dbReference>
<sequence length="564" mass="63067">MNMQLGYKKSLSTVIGIRMGNANSSISYINDSGKVIIITNEEGERQIPCVLSYLDGEEYHGSQAKAQLIRNSKNTITYFKNFFGKKIECASLHISGYSAEPNILDNEIVYTIISGSGNEYEKRIITLNEVMISHLKYLKNCAVEYIGKDVTDSVFSIPPDFSFSQIELLKKCAEKAGLNILQVIKEPVAEILAYSDGIDSLVLADKIFVVADFGEMTSSATVVVCRNGLYTILATETDYNLGGRLLDDCLIEYFVKEFQKKYNLDPKQDLRAMAKLRTECETTKKSLSSSSVCTISVECMFGGYDFYSSINRVRFEMLGRYVFNKMLALVKNVLKKAQTENFDIDEVILAGGSSHIPKILEMFGYIFPEKTLIRTQSSQTSMLSPSDIECYGTAIQASLISSLDKEDISDLINPNITLIPHLLNPIGIVIQSDDKTEFIPIIHSYTSAPVQRSIFLDKFLDTGDFCIIISQGTTRIHQKKDETHETQTSDDDDDDDSSTVEQLKVIEPSQKIAECSLKNIPSNAKIQVTIYVDFELKTTITIQLVSPFSAELVKGEIFMQQNLL</sequence>
<keyword evidence="3" id="KW-0067">ATP-binding</keyword>
<dbReference type="GO" id="GO:0101031">
    <property type="term" value="C:protein folding chaperone complex"/>
    <property type="evidence" value="ECO:0007669"/>
    <property type="project" value="EnsemblFungi"/>
</dbReference>
<proteinExistence type="inferred from homology"/>
<dbReference type="Gene3D" id="3.30.420.40">
    <property type="match status" value="2"/>
</dbReference>
<evidence type="ECO:0000313" key="5">
    <source>
        <dbReference type="EMBL" id="KTW31337.1"/>
    </source>
</evidence>
<dbReference type="FunFam" id="3.90.640.10:FF:000010">
    <property type="entry name" value="heat shock 70 kDa protein 14"/>
    <property type="match status" value="1"/>
</dbReference>
<dbReference type="PANTHER" id="PTHR45639:SF32">
    <property type="entry name" value="HEAT SHOCK PROTEIN PDR13"/>
    <property type="match status" value="1"/>
</dbReference>
<dbReference type="PANTHER" id="PTHR45639">
    <property type="entry name" value="HSC70CB, ISOFORM G-RELATED"/>
    <property type="match status" value="1"/>
</dbReference>
<evidence type="ECO:0000256" key="1">
    <source>
        <dbReference type="ARBA" id="ARBA00007381"/>
    </source>
</evidence>
<reference evidence="6" key="1">
    <citation type="journal article" date="2016" name="Nat. Commun.">
        <title>Genome analysis of three Pneumocystis species reveals adaptation mechanisms to life exclusively in mammalian hosts.</title>
        <authorList>
            <person name="Ma L."/>
            <person name="Chen Z."/>
            <person name="Huang D.W."/>
            <person name="Kutty G."/>
            <person name="Ishihara M."/>
            <person name="Wang H."/>
            <person name="Abouelleil A."/>
            <person name="Bishop L."/>
            <person name="Davey E."/>
            <person name="Deng R."/>
            <person name="Deng X."/>
            <person name="Fan L."/>
            <person name="Fantoni G."/>
            <person name="Fitzgerald M."/>
            <person name="Gogineni E."/>
            <person name="Goldberg J.M."/>
            <person name="Handley G."/>
            <person name="Hu X."/>
            <person name="Huber C."/>
            <person name="Jiao X."/>
            <person name="Jones K."/>
            <person name="Levin J.Z."/>
            <person name="Liu Y."/>
            <person name="Macdonald P."/>
            <person name="Melnikov A."/>
            <person name="Raley C."/>
            <person name="Sassi M."/>
            <person name="Sherman B.T."/>
            <person name="Song X."/>
            <person name="Sykes S."/>
            <person name="Tran B."/>
            <person name="Walsh L."/>
            <person name="Xia Y."/>
            <person name="Yang J."/>
            <person name="Young S."/>
            <person name="Zeng Q."/>
            <person name="Zheng X."/>
            <person name="Stephens R."/>
            <person name="Nusbaum C."/>
            <person name="Birren B.W."/>
            <person name="Azadi P."/>
            <person name="Lempicki R.A."/>
            <person name="Cuomo C.A."/>
            <person name="Kovacs J.A."/>
        </authorList>
    </citation>
    <scope>NUCLEOTIDE SEQUENCE [LARGE SCALE GENOMIC DNA]</scope>
    <source>
        <strain evidence="6">RU7</strain>
    </source>
</reference>
<dbReference type="GO" id="GO:0006450">
    <property type="term" value="P:regulation of translational fidelity"/>
    <property type="evidence" value="ECO:0007669"/>
    <property type="project" value="EnsemblFungi"/>
</dbReference>
<dbReference type="GO" id="GO:0006364">
    <property type="term" value="P:rRNA processing"/>
    <property type="evidence" value="ECO:0007669"/>
    <property type="project" value="EnsemblFungi"/>
</dbReference>
<dbReference type="GO" id="GO:0051082">
    <property type="term" value="F:unfolded protein binding"/>
    <property type="evidence" value="ECO:0007669"/>
    <property type="project" value="EnsemblFungi"/>
</dbReference>
<organism evidence="5 6">
    <name type="scientific">Pneumocystis jirovecii (strain RU7)</name>
    <name type="common">Human pneumocystis pneumonia agent</name>
    <dbReference type="NCBI Taxonomy" id="1408657"/>
    <lineage>
        <taxon>Eukaryota</taxon>
        <taxon>Fungi</taxon>
        <taxon>Dikarya</taxon>
        <taxon>Ascomycota</taxon>
        <taxon>Taphrinomycotina</taxon>
        <taxon>Pneumocystomycetes</taxon>
        <taxon>Pneumocystaceae</taxon>
        <taxon>Pneumocystis</taxon>
    </lineage>
</organism>
<dbReference type="SUPFAM" id="SSF53067">
    <property type="entry name" value="Actin-like ATPase domain"/>
    <property type="match status" value="2"/>
</dbReference>
<dbReference type="Proteomes" id="UP000053447">
    <property type="component" value="Unassembled WGS sequence"/>
</dbReference>
<protein>
    <submittedName>
        <fullName evidence="5">Uncharacterized protein</fullName>
    </submittedName>
</protein>
<dbReference type="GO" id="GO:0006452">
    <property type="term" value="P:translational frameshifting"/>
    <property type="evidence" value="ECO:0007669"/>
    <property type="project" value="EnsemblFungi"/>
</dbReference>
<evidence type="ECO:0000313" key="6">
    <source>
        <dbReference type="Proteomes" id="UP000053447"/>
    </source>
</evidence>
<dbReference type="GO" id="GO:0140662">
    <property type="term" value="F:ATP-dependent protein folding chaperone"/>
    <property type="evidence" value="ECO:0007669"/>
    <property type="project" value="InterPro"/>
</dbReference>
<gene>
    <name evidence="5" type="ORF">T551_01409</name>
</gene>
<dbReference type="Gene3D" id="3.30.30.30">
    <property type="match status" value="1"/>
</dbReference>
<dbReference type="InterPro" id="IPR013126">
    <property type="entry name" value="Hsp_70_fam"/>
</dbReference>
<dbReference type="EMBL" id="LFWA01000005">
    <property type="protein sequence ID" value="KTW31337.1"/>
    <property type="molecule type" value="Genomic_DNA"/>
</dbReference>
<dbReference type="InterPro" id="IPR018181">
    <property type="entry name" value="Heat_shock_70_CS"/>
</dbReference>
<dbReference type="Pfam" id="PF00012">
    <property type="entry name" value="HSP70"/>
    <property type="match status" value="1"/>
</dbReference>
<dbReference type="GO" id="GO:0005634">
    <property type="term" value="C:nucleus"/>
    <property type="evidence" value="ECO:0007669"/>
    <property type="project" value="TreeGrafter"/>
</dbReference>
<dbReference type="InterPro" id="IPR043129">
    <property type="entry name" value="ATPase_NBD"/>
</dbReference>
<dbReference type="VEuPathDB" id="FungiDB:T551_01409"/>
<comment type="similarity">
    <text evidence="1">Belongs to the heat shock protein 70 family.</text>
</comment>
<comment type="caution">
    <text evidence="5">The sequence shown here is derived from an EMBL/GenBank/DDBJ whole genome shotgun (WGS) entry which is preliminary data.</text>
</comment>
<evidence type="ECO:0000256" key="2">
    <source>
        <dbReference type="ARBA" id="ARBA00022741"/>
    </source>
</evidence>
<keyword evidence="6" id="KW-1185">Reference proteome</keyword>
<feature type="compositionally biased region" description="Acidic residues" evidence="4">
    <location>
        <begin position="488"/>
        <end position="498"/>
    </location>
</feature>
<dbReference type="GO" id="GO:0051083">
    <property type="term" value="P:'de novo' cotranslational protein folding"/>
    <property type="evidence" value="ECO:0007669"/>
    <property type="project" value="EnsemblFungi"/>
</dbReference>
<dbReference type="AlphaFoldDB" id="A0A0W4ZSI3"/>
<keyword evidence="2" id="KW-0547">Nucleotide-binding</keyword>
<dbReference type="OrthoDB" id="29851at2759"/>
<dbReference type="eggNOG" id="KOG0101">
    <property type="taxonomic scope" value="Eukaryota"/>
</dbReference>
<accession>A0A0W4ZSI3</accession>
<evidence type="ECO:0000256" key="3">
    <source>
        <dbReference type="ARBA" id="ARBA00022840"/>
    </source>
</evidence>
<dbReference type="STRING" id="1408657.A0A0W4ZSI3"/>
<feature type="region of interest" description="Disordered" evidence="4">
    <location>
        <begin position="477"/>
        <end position="499"/>
    </location>
</feature>
<evidence type="ECO:0000256" key="4">
    <source>
        <dbReference type="SAM" id="MobiDB-lite"/>
    </source>
</evidence>